<gene>
    <name evidence="1" type="ORF">CHX27_01930</name>
</gene>
<evidence type="ECO:0000313" key="1">
    <source>
        <dbReference type="EMBL" id="OYQ48682.1"/>
    </source>
</evidence>
<dbReference type="InterPro" id="IPR029058">
    <property type="entry name" value="AB_hydrolase_fold"/>
</dbReference>
<organism evidence="1 2">
    <name type="scientific">Flavobacterium aurantiibacter</name>
    <dbReference type="NCBI Taxonomy" id="2023067"/>
    <lineage>
        <taxon>Bacteria</taxon>
        <taxon>Pseudomonadati</taxon>
        <taxon>Bacteroidota</taxon>
        <taxon>Flavobacteriia</taxon>
        <taxon>Flavobacteriales</taxon>
        <taxon>Flavobacteriaceae</taxon>
        <taxon>Flavobacterium</taxon>
    </lineage>
</organism>
<evidence type="ECO:0008006" key="3">
    <source>
        <dbReference type="Google" id="ProtNLM"/>
    </source>
</evidence>
<keyword evidence="2" id="KW-1185">Reference proteome</keyword>
<comment type="caution">
    <text evidence="1">The sequence shown here is derived from an EMBL/GenBank/DDBJ whole genome shotgun (WGS) entry which is preliminary data.</text>
</comment>
<evidence type="ECO:0000313" key="2">
    <source>
        <dbReference type="Proteomes" id="UP000216035"/>
    </source>
</evidence>
<dbReference type="AlphaFoldDB" id="A0A256A4T5"/>
<accession>A0A256A4T5</accession>
<protein>
    <recommendedName>
        <fullName evidence="3">Esterase</fullName>
    </recommendedName>
</protein>
<reference evidence="1 2" key="1">
    <citation type="submission" date="2017-07" db="EMBL/GenBank/DDBJ databases">
        <title>Flavobacterium cyanobacteriorum sp. nov., isolated from cyanobacterial aggregates in a eutrophic lake.</title>
        <authorList>
            <person name="Cai H."/>
        </authorList>
    </citation>
    <scope>NUCLEOTIDE SEQUENCE [LARGE SCALE GENOMIC DNA]</scope>
    <source>
        <strain evidence="1 2">TH167</strain>
    </source>
</reference>
<dbReference type="PANTHER" id="PTHR48098">
    <property type="entry name" value="ENTEROCHELIN ESTERASE-RELATED"/>
    <property type="match status" value="1"/>
</dbReference>
<dbReference type="Proteomes" id="UP000216035">
    <property type="component" value="Unassembled WGS sequence"/>
</dbReference>
<dbReference type="PANTHER" id="PTHR48098:SF6">
    <property type="entry name" value="FERRI-BACILLIBACTIN ESTERASE BESA"/>
    <property type="match status" value="1"/>
</dbReference>
<name>A0A256A4T5_9FLAO</name>
<dbReference type="SUPFAM" id="SSF53474">
    <property type="entry name" value="alpha/beta-Hydrolases"/>
    <property type="match status" value="1"/>
</dbReference>
<dbReference type="EMBL" id="NOXX01000115">
    <property type="protein sequence ID" value="OYQ48682.1"/>
    <property type="molecule type" value="Genomic_DNA"/>
</dbReference>
<sequence>MLKYLILLLVSFGAAFLYKSWGQGSTAAKNVQTFSIKSAVLNESRTVWVYLPLNYSKSKKYPVLYLFDGQNLFDAKTAYSGEWEVDETLNALKAELIVIGLNHGNEKRLEELTPFVHEKYGGGKAAVFIEFLTQEVMPEIKKRFSVSTDRKNIGIGGSSLGGLTAFFAAFEHSKIFGRALVFSPSFWYDSKVYDLPLNGEQKPKLYFMCGDSESETMVAEITNMIDILKNKRNYTETELPFKIIPKGNHNEQLWRSQFSEAIQYLFPETIKKND</sequence>
<dbReference type="InterPro" id="IPR050583">
    <property type="entry name" value="Mycobacterial_A85_antigen"/>
</dbReference>
<dbReference type="Pfam" id="PF00756">
    <property type="entry name" value="Esterase"/>
    <property type="match status" value="1"/>
</dbReference>
<dbReference type="RefSeq" id="WP_094485085.1">
    <property type="nucleotide sequence ID" value="NZ_NOXX01000115.1"/>
</dbReference>
<dbReference type="Gene3D" id="3.40.50.1820">
    <property type="entry name" value="alpha/beta hydrolase"/>
    <property type="match status" value="1"/>
</dbReference>
<proteinExistence type="predicted"/>
<dbReference type="InterPro" id="IPR000801">
    <property type="entry name" value="Esterase-like"/>
</dbReference>
<dbReference type="OrthoDB" id="9784036at2"/>